<dbReference type="Gene3D" id="3.30.40.10">
    <property type="entry name" value="Zinc/RING finger domain, C3HC4 (zinc finger)"/>
    <property type="match status" value="1"/>
</dbReference>
<comment type="caution">
    <text evidence="6">The sequence shown here is derived from an EMBL/GenBank/DDBJ whole genome shotgun (WGS) entry which is preliminary data.</text>
</comment>
<feature type="region of interest" description="Disordered" evidence="3">
    <location>
        <begin position="186"/>
        <end position="244"/>
    </location>
</feature>
<dbReference type="InterPro" id="IPR023696">
    <property type="entry name" value="Ureohydrolase_dom_sf"/>
</dbReference>
<keyword evidence="1" id="KW-0833">Ubl conjugation pathway</keyword>
<dbReference type="PROSITE" id="PS50271">
    <property type="entry name" value="ZF_UBP"/>
    <property type="match status" value="1"/>
</dbReference>
<evidence type="ECO:0000313" key="6">
    <source>
        <dbReference type="EMBL" id="KAH0628876.1"/>
    </source>
</evidence>
<evidence type="ECO:0000256" key="2">
    <source>
        <dbReference type="PROSITE-ProRule" id="PRU00502"/>
    </source>
</evidence>
<dbReference type="SUPFAM" id="SSF57850">
    <property type="entry name" value="RING/U-box"/>
    <property type="match status" value="1"/>
</dbReference>
<dbReference type="Pfam" id="PF00850">
    <property type="entry name" value="Hist_deacetyl"/>
    <property type="match status" value="1"/>
</dbReference>
<keyword evidence="4" id="KW-0732">Signal</keyword>
<proteinExistence type="predicted"/>
<dbReference type="InterPro" id="IPR001607">
    <property type="entry name" value="Znf_UBP"/>
</dbReference>
<organism evidence="6 7">
    <name type="scientific">Phrynosoma platyrhinos</name>
    <name type="common">Desert horned lizard</name>
    <dbReference type="NCBI Taxonomy" id="52577"/>
    <lineage>
        <taxon>Eukaryota</taxon>
        <taxon>Metazoa</taxon>
        <taxon>Chordata</taxon>
        <taxon>Craniata</taxon>
        <taxon>Vertebrata</taxon>
        <taxon>Euteleostomi</taxon>
        <taxon>Lepidosauria</taxon>
        <taxon>Squamata</taxon>
        <taxon>Bifurcata</taxon>
        <taxon>Unidentata</taxon>
        <taxon>Episquamata</taxon>
        <taxon>Toxicofera</taxon>
        <taxon>Iguania</taxon>
        <taxon>Phrynosomatidae</taxon>
        <taxon>Phrynosomatinae</taxon>
        <taxon>Phrynosoma</taxon>
    </lineage>
</organism>
<protein>
    <recommendedName>
        <fullName evidence="5">UBP-type domain-containing protein</fullName>
    </recommendedName>
</protein>
<keyword evidence="2" id="KW-0479">Metal-binding</keyword>
<dbReference type="Gene3D" id="3.40.800.20">
    <property type="entry name" value="Histone deacetylase domain"/>
    <property type="match status" value="1"/>
</dbReference>
<sequence>MRMEHSLMLLALLALQFNPELVLVSAGFDAARGDPLGGCLVTPECYAHMTHLLLGLAGGKVVVVLEGGYNLESISESMTMCTRSLLGDPPPTMGRLKAPHPSALQSLACVAAVHSKYWASLRLEVLKAQITKSTAKPRTRAGKGTPIPDEFPIKTPQELLQSPTTLPVKTADDVVVALSSLQIEDNPVEEGDTASSSLSPESSLVGEEAQSKIGGSSEEAELADDSQRESMSTGSSSGEVESSDKEAEGLFYAVTPLPWCPHLDSVLPVPPVGLNVLEPCSECGSIAENWVCLVCYKVCCGRYINQHMLAHNSESGHPLVLSFADLSAWCYECQAYVHHPTLFEVKSLAHKMKFGVDMAVPS</sequence>
<gene>
    <name evidence="6" type="ORF">JD844_010478</name>
</gene>
<dbReference type="PANTHER" id="PTHR47665:SF1">
    <property type="entry name" value="HISTONE DEACETYLASE-LIKE PROTEIN"/>
    <property type="match status" value="1"/>
</dbReference>
<keyword evidence="7" id="KW-1185">Reference proteome</keyword>
<reference evidence="6 7" key="1">
    <citation type="journal article" date="2022" name="Gigascience">
        <title>A chromosome-level genome assembly and annotation of the desert horned lizard, Phrynosoma platyrhinos, provides insight into chromosomal rearrangements among reptiles.</title>
        <authorList>
            <person name="Koochekian N."/>
            <person name="Ascanio A."/>
            <person name="Farleigh K."/>
            <person name="Card D.C."/>
            <person name="Schield D.R."/>
            <person name="Castoe T.A."/>
            <person name="Jezkova T."/>
        </authorList>
    </citation>
    <scope>NUCLEOTIDE SEQUENCE [LARGE SCALE GENOMIC DNA]</scope>
    <source>
        <strain evidence="6">NK-2021</strain>
    </source>
</reference>
<accession>A0ABQ7TGK9</accession>
<dbReference type="InterPro" id="IPR013083">
    <property type="entry name" value="Znf_RING/FYVE/PHD"/>
</dbReference>
<feature type="domain" description="UBP-type" evidence="5">
    <location>
        <begin position="258"/>
        <end position="356"/>
    </location>
</feature>
<evidence type="ECO:0000259" key="5">
    <source>
        <dbReference type="PROSITE" id="PS50271"/>
    </source>
</evidence>
<evidence type="ECO:0000313" key="7">
    <source>
        <dbReference type="Proteomes" id="UP000826234"/>
    </source>
</evidence>
<keyword evidence="2" id="KW-0863">Zinc-finger</keyword>
<dbReference type="EMBL" id="JAIPUX010000439">
    <property type="protein sequence ID" value="KAH0628876.1"/>
    <property type="molecule type" value="Genomic_DNA"/>
</dbReference>
<feature type="region of interest" description="Disordered" evidence="3">
    <location>
        <begin position="133"/>
        <end position="154"/>
    </location>
</feature>
<dbReference type="InterPro" id="IPR023801">
    <property type="entry name" value="His_deacetylse_dom"/>
</dbReference>
<feature type="compositionally biased region" description="Low complexity" evidence="3">
    <location>
        <begin position="195"/>
        <end position="204"/>
    </location>
</feature>
<feature type="signal peptide" evidence="4">
    <location>
        <begin position="1"/>
        <end position="33"/>
    </location>
</feature>
<dbReference type="Proteomes" id="UP000826234">
    <property type="component" value="Unassembled WGS sequence"/>
</dbReference>
<evidence type="ECO:0000256" key="3">
    <source>
        <dbReference type="SAM" id="MobiDB-lite"/>
    </source>
</evidence>
<feature type="compositionally biased region" description="Low complexity" evidence="3">
    <location>
        <begin position="229"/>
        <end position="240"/>
    </location>
</feature>
<dbReference type="SMART" id="SM00290">
    <property type="entry name" value="ZnF_UBP"/>
    <property type="match status" value="1"/>
</dbReference>
<dbReference type="SUPFAM" id="SSF52768">
    <property type="entry name" value="Arginase/deacetylase"/>
    <property type="match status" value="1"/>
</dbReference>
<name>A0ABQ7TGK9_PHRPL</name>
<dbReference type="InterPro" id="IPR037138">
    <property type="entry name" value="His_deacetylse_dom_sf"/>
</dbReference>
<keyword evidence="2" id="KW-0862">Zinc</keyword>
<feature type="chain" id="PRO_5045750168" description="UBP-type domain-containing protein" evidence="4">
    <location>
        <begin position="34"/>
        <end position="362"/>
    </location>
</feature>
<dbReference type="Pfam" id="PF02148">
    <property type="entry name" value="zf-UBP"/>
    <property type="match status" value="1"/>
</dbReference>
<evidence type="ECO:0000256" key="4">
    <source>
        <dbReference type="SAM" id="SignalP"/>
    </source>
</evidence>
<dbReference type="PANTHER" id="PTHR47665">
    <property type="entry name" value="HISTONE DEACETYLASE-LIKE PROTEIN"/>
    <property type="match status" value="1"/>
</dbReference>
<evidence type="ECO:0000256" key="1">
    <source>
        <dbReference type="ARBA" id="ARBA00022786"/>
    </source>
</evidence>